<keyword evidence="10" id="KW-1185">Reference proteome</keyword>
<dbReference type="InterPro" id="IPR045865">
    <property type="entry name" value="ACT-like_dom_sf"/>
</dbReference>
<keyword evidence="3" id="KW-0547">Nucleotide-binding</keyword>
<dbReference type="InterPro" id="IPR003439">
    <property type="entry name" value="ABC_transporter-like_ATP-bd"/>
</dbReference>
<evidence type="ECO:0000259" key="8">
    <source>
        <dbReference type="PROSITE" id="PS50893"/>
    </source>
</evidence>
<keyword evidence="1" id="KW-0813">Transport</keyword>
<dbReference type="PROSITE" id="PS00211">
    <property type="entry name" value="ABC_TRANSPORTER_1"/>
    <property type="match status" value="1"/>
</dbReference>
<dbReference type="SUPFAM" id="SSF55021">
    <property type="entry name" value="ACT-like"/>
    <property type="match status" value="1"/>
</dbReference>
<evidence type="ECO:0000256" key="4">
    <source>
        <dbReference type="ARBA" id="ARBA00022840"/>
    </source>
</evidence>
<organism evidence="9 10">
    <name type="scientific">Silvimonas iriomotensis</name>
    <dbReference type="NCBI Taxonomy" id="449662"/>
    <lineage>
        <taxon>Bacteria</taxon>
        <taxon>Pseudomonadati</taxon>
        <taxon>Pseudomonadota</taxon>
        <taxon>Betaproteobacteria</taxon>
        <taxon>Neisseriales</taxon>
        <taxon>Chitinibacteraceae</taxon>
        <taxon>Silvimonas</taxon>
    </lineage>
</organism>
<accession>A0ABQ2PBV9</accession>
<keyword evidence="6" id="KW-0029">Amino-acid transport</keyword>
<evidence type="ECO:0000256" key="6">
    <source>
        <dbReference type="ARBA" id="ARBA00022970"/>
    </source>
</evidence>
<reference evidence="10" key="1">
    <citation type="journal article" date="2019" name="Int. J. Syst. Evol. Microbiol.">
        <title>The Global Catalogue of Microorganisms (GCM) 10K type strain sequencing project: providing services to taxonomists for standard genome sequencing and annotation.</title>
        <authorList>
            <consortium name="The Broad Institute Genomics Platform"/>
            <consortium name="The Broad Institute Genome Sequencing Center for Infectious Disease"/>
            <person name="Wu L."/>
            <person name="Ma J."/>
        </authorList>
    </citation>
    <scope>NUCLEOTIDE SEQUENCE [LARGE SCALE GENOMIC DNA]</scope>
    <source>
        <strain evidence="10">CGMCC 1.8859</strain>
    </source>
</reference>
<dbReference type="InterPro" id="IPR050086">
    <property type="entry name" value="MetN_ABC_transporter-like"/>
</dbReference>
<evidence type="ECO:0000256" key="2">
    <source>
        <dbReference type="ARBA" id="ARBA00022475"/>
    </source>
</evidence>
<dbReference type="InterPro" id="IPR018449">
    <property type="entry name" value="NIL_domain"/>
</dbReference>
<dbReference type="CDD" id="cd03258">
    <property type="entry name" value="ABC_MetN_methionine_transporter"/>
    <property type="match status" value="1"/>
</dbReference>
<dbReference type="Proteomes" id="UP000637267">
    <property type="component" value="Unassembled WGS sequence"/>
</dbReference>
<dbReference type="PANTHER" id="PTHR43166">
    <property type="entry name" value="AMINO ACID IMPORT ATP-BINDING PROTEIN"/>
    <property type="match status" value="1"/>
</dbReference>
<dbReference type="InterPro" id="IPR041701">
    <property type="entry name" value="MetN_ABC"/>
</dbReference>
<dbReference type="EMBL" id="BMLX01000003">
    <property type="protein sequence ID" value="GGP22863.1"/>
    <property type="molecule type" value="Genomic_DNA"/>
</dbReference>
<name>A0ABQ2PBV9_9NEIS</name>
<evidence type="ECO:0000313" key="10">
    <source>
        <dbReference type="Proteomes" id="UP000637267"/>
    </source>
</evidence>
<evidence type="ECO:0000256" key="7">
    <source>
        <dbReference type="ARBA" id="ARBA00023136"/>
    </source>
</evidence>
<protein>
    <submittedName>
        <fullName evidence="9">Methionine import ATP-binding protein MetN 2</fullName>
    </submittedName>
</protein>
<evidence type="ECO:0000256" key="1">
    <source>
        <dbReference type="ARBA" id="ARBA00022448"/>
    </source>
</evidence>
<dbReference type="RefSeq" id="WP_229709026.1">
    <property type="nucleotide sequence ID" value="NZ_BMLX01000003.1"/>
</dbReference>
<dbReference type="GO" id="GO:0005524">
    <property type="term" value="F:ATP binding"/>
    <property type="evidence" value="ECO:0007669"/>
    <property type="project" value="UniProtKB-KW"/>
</dbReference>
<evidence type="ECO:0000256" key="3">
    <source>
        <dbReference type="ARBA" id="ARBA00022741"/>
    </source>
</evidence>
<dbReference type="Gene3D" id="3.40.50.300">
    <property type="entry name" value="P-loop containing nucleotide triphosphate hydrolases"/>
    <property type="match status" value="1"/>
</dbReference>
<keyword evidence="4 9" id="KW-0067">ATP-binding</keyword>
<dbReference type="SMART" id="SM00382">
    <property type="entry name" value="AAA"/>
    <property type="match status" value="1"/>
</dbReference>
<gene>
    <name evidence="9" type="primary">metN2</name>
    <name evidence="9" type="ORF">GCM10010970_28630</name>
</gene>
<dbReference type="PROSITE" id="PS50893">
    <property type="entry name" value="ABC_TRANSPORTER_2"/>
    <property type="match status" value="1"/>
</dbReference>
<dbReference type="InterPro" id="IPR003593">
    <property type="entry name" value="AAA+_ATPase"/>
</dbReference>
<evidence type="ECO:0000256" key="5">
    <source>
        <dbReference type="ARBA" id="ARBA00022967"/>
    </source>
</evidence>
<evidence type="ECO:0000313" key="9">
    <source>
        <dbReference type="EMBL" id="GGP22863.1"/>
    </source>
</evidence>
<dbReference type="PANTHER" id="PTHR43166:SF30">
    <property type="entry name" value="METHIONINE IMPORT ATP-BINDING PROTEIN METN"/>
    <property type="match status" value="1"/>
</dbReference>
<keyword evidence="7" id="KW-0472">Membrane</keyword>
<dbReference type="Pfam" id="PF00005">
    <property type="entry name" value="ABC_tran"/>
    <property type="match status" value="1"/>
</dbReference>
<keyword evidence="5" id="KW-1278">Translocase</keyword>
<dbReference type="Gene3D" id="3.30.70.260">
    <property type="match status" value="1"/>
</dbReference>
<comment type="caution">
    <text evidence="9">The sequence shown here is derived from an EMBL/GenBank/DDBJ whole genome shotgun (WGS) entry which is preliminary data.</text>
</comment>
<dbReference type="SMART" id="SM00930">
    <property type="entry name" value="NIL"/>
    <property type="match status" value="1"/>
</dbReference>
<dbReference type="InterPro" id="IPR027417">
    <property type="entry name" value="P-loop_NTPase"/>
</dbReference>
<dbReference type="Pfam" id="PF09383">
    <property type="entry name" value="NIL"/>
    <property type="match status" value="1"/>
</dbReference>
<proteinExistence type="predicted"/>
<feature type="domain" description="ABC transporter" evidence="8">
    <location>
        <begin position="23"/>
        <end position="263"/>
    </location>
</feature>
<keyword evidence="2" id="KW-1003">Cell membrane</keyword>
<dbReference type="SUPFAM" id="SSF52540">
    <property type="entry name" value="P-loop containing nucleoside triphosphate hydrolases"/>
    <property type="match status" value="1"/>
</dbReference>
<sequence length="357" mass="38891">MAGWLNTPDNFHNFRNPQGCYVIEFIDVHKSFDVDGRAVPALNGIDLKIEAGEIFGIIGHSGAGKSTLVRLINLLEKPTSGRVLVNGTEISASNADQLREQRRGIGMIFQHFNLLSSKTVFDNVAFPLRLAGTYTAAQIKERVAQLLARVGLADHAGKYPAQLSGGQKQRVGIARALATNPKVLLCDEATSALDPQTTQSVLQLLAEINREFNLTIVVITHEMDVIRRIGDRVAVLDAGKIVEVGNVADVFLHPQHITTQRFVQEAENVDEAEEHDAFAHVPGRIVRLTFQGEQTYEPVLGQVARTSGIDFSILSGRIDRIKDTPYGQLILSITGGEPDTALQSFADAGLTVEVLRG</sequence>
<dbReference type="InterPro" id="IPR017871">
    <property type="entry name" value="ABC_transporter-like_CS"/>
</dbReference>